<evidence type="ECO:0000313" key="3">
    <source>
        <dbReference type="EMBL" id="KAK0673906.1"/>
    </source>
</evidence>
<keyword evidence="3" id="KW-0489">Methyltransferase</keyword>
<dbReference type="Pfam" id="PF13489">
    <property type="entry name" value="Methyltransf_23"/>
    <property type="match status" value="1"/>
</dbReference>
<reference evidence="3" key="1">
    <citation type="submission" date="2023-06" db="EMBL/GenBank/DDBJ databases">
        <title>Genome-scale phylogeny and comparative genomics of the fungal order Sordariales.</title>
        <authorList>
            <consortium name="Lawrence Berkeley National Laboratory"/>
            <person name="Hensen N."/>
            <person name="Bonometti L."/>
            <person name="Westerberg I."/>
            <person name="Brannstrom I.O."/>
            <person name="Guillou S."/>
            <person name="Cros-Aarteil S."/>
            <person name="Calhoun S."/>
            <person name="Haridas S."/>
            <person name="Kuo A."/>
            <person name="Mondo S."/>
            <person name="Pangilinan J."/>
            <person name="Riley R."/>
            <person name="Labutti K."/>
            <person name="Andreopoulos B."/>
            <person name="Lipzen A."/>
            <person name="Chen C."/>
            <person name="Yanf M."/>
            <person name="Daum C."/>
            <person name="Ng V."/>
            <person name="Clum A."/>
            <person name="Steindorff A."/>
            <person name="Ohm R."/>
            <person name="Martin F."/>
            <person name="Silar P."/>
            <person name="Natvig D."/>
            <person name="Lalanne C."/>
            <person name="Gautier V."/>
            <person name="Ament-Velasquez S.L."/>
            <person name="Kruys A."/>
            <person name="Hutchinson M.I."/>
            <person name="Powell A.J."/>
            <person name="Barry K."/>
            <person name="Miller A.N."/>
            <person name="Grigoriev I.V."/>
            <person name="Debuchy R."/>
            <person name="Gladieux P."/>
            <person name="Thoren M.H."/>
            <person name="Johannesson H."/>
        </authorList>
    </citation>
    <scope>NUCLEOTIDE SEQUENCE</scope>
    <source>
        <strain evidence="3">CBS 307.81</strain>
    </source>
</reference>
<accession>A0AA40DEL8</accession>
<dbReference type="Gene3D" id="3.40.50.150">
    <property type="entry name" value="Vaccinia Virus protein VP39"/>
    <property type="match status" value="1"/>
</dbReference>
<evidence type="ECO:0000256" key="1">
    <source>
        <dbReference type="ARBA" id="ARBA00038158"/>
    </source>
</evidence>
<feature type="region of interest" description="Disordered" evidence="2">
    <location>
        <begin position="1"/>
        <end position="48"/>
    </location>
</feature>
<protein>
    <submittedName>
        <fullName evidence="3">S-adenosyl-L-methionine-dependent methyltransferase</fullName>
    </submittedName>
</protein>
<comment type="caution">
    <text evidence="3">The sequence shown here is derived from an EMBL/GenBank/DDBJ whole genome shotgun (WGS) entry which is preliminary data.</text>
</comment>
<dbReference type="GO" id="GO:0032259">
    <property type="term" value="P:methylation"/>
    <property type="evidence" value="ECO:0007669"/>
    <property type="project" value="UniProtKB-KW"/>
</dbReference>
<comment type="similarity">
    <text evidence="1">Belongs to the methyltransferase superfamily. LaeA methyltransferase family.</text>
</comment>
<organism evidence="3 4">
    <name type="scientific">Cercophora samala</name>
    <dbReference type="NCBI Taxonomy" id="330535"/>
    <lineage>
        <taxon>Eukaryota</taxon>
        <taxon>Fungi</taxon>
        <taxon>Dikarya</taxon>
        <taxon>Ascomycota</taxon>
        <taxon>Pezizomycotina</taxon>
        <taxon>Sordariomycetes</taxon>
        <taxon>Sordariomycetidae</taxon>
        <taxon>Sordariales</taxon>
        <taxon>Lasiosphaeriaceae</taxon>
        <taxon>Cercophora</taxon>
    </lineage>
</organism>
<dbReference type="CDD" id="cd02440">
    <property type="entry name" value="AdoMet_MTases"/>
    <property type="match status" value="1"/>
</dbReference>
<sequence length="469" mass="52973">MTMAMNSVETLRNGNGLLPTHDVQKKEDSNCRPVESSPTYTFGEPIEVDTDPSRQEYRVVVVEGERRVVLEVDEDGDEDLEGDSEGYYDEEDHPGVARSVYAMSTYPTVQPAHQVEYPFEYGMDAATIDSARTLYADDVDYIEEHGRTYCGDYYMPIDETEQTRQYVVHQVFLKLFDLELTTVPLDNPQYILDIGTGIGEWAIGMAEKYPHCEVFGTDIAPIQPTDQVPLNIEFHIENAEDEWIRPMDTVDLVHIRSMDGCFTDWSFIYGQAFMCIKPGGWIEVIDWDDLFSDNNYLSFFPEGSAAHILTKAAIEAAERAGRPRGVHMNKDLLIQAGFVDIKEQIYDLGIGTRENASYGKFWLFSIVTGIEAQCLRLLTRYLDMDEKYVRGLCDTASKETKAIADDPDRLNAFVVKLRVMVGRKPLVPGQWTAKGLAENGDINDYSGDESTIGGRSVRTMQRLSDEPIS</sequence>
<keyword evidence="4" id="KW-1185">Reference proteome</keyword>
<dbReference type="Proteomes" id="UP001174997">
    <property type="component" value="Unassembled WGS sequence"/>
</dbReference>
<dbReference type="EMBL" id="JAULSY010000004">
    <property type="protein sequence ID" value="KAK0673906.1"/>
    <property type="molecule type" value="Genomic_DNA"/>
</dbReference>
<dbReference type="InterPro" id="IPR029063">
    <property type="entry name" value="SAM-dependent_MTases_sf"/>
</dbReference>
<keyword evidence="3" id="KW-0808">Transferase</keyword>
<dbReference type="SUPFAM" id="SSF53335">
    <property type="entry name" value="S-adenosyl-L-methionine-dependent methyltransferases"/>
    <property type="match status" value="1"/>
</dbReference>
<dbReference type="AlphaFoldDB" id="A0AA40DEL8"/>
<evidence type="ECO:0000256" key="2">
    <source>
        <dbReference type="SAM" id="MobiDB-lite"/>
    </source>
</evidence>
<evidence type="ECO:0000313" key="4">
    <source>
        <dbReference type="Proteomes" id="UP001174997"/>
    </source>
</evidence>
<proteinExistence type="inferred from homology"/>
<dbReference type="PANTHER" id="PTHR43591">
    <property type="entry name" value="METHYLTRANSFERASE"/>
    <property type="match status" value="1"/>
</dbReference>
<feature type="region of interest" description="Disordered" evidence="2">
    <location>
        <begin position="445"/>
        <end position="469"/>
    </location>
</feature>
<feature type="compositionally biased region" description="Polar residues" evidence="2">
    <location>
        <begin position="1"/>
        <end position="13"/>
    </location>
</feature>
<dbReference type="GO" id="GO:0008168">
    <property type="term" value="F:methyltransferase activity"/>
    <property type="evidence" value="ECO:0007669"/>
    <property type="project" value="UniProtKB-KW"/>
</dbReference>
<gene>
    <name evidence="3" type="ORF">QBC41DRAFT_104288</name>
</gene>
<name>A0AA40DEL8_9PEZI</name>
<dbReference type="PANTHER" id="PTHR43591:SF105">
    <property type="entry name" value="METHYLTRANSFERASE DOMAIN-CONTAINING PROTEIN-RELATED"/>
    <property type="match status" value="1"/>
</dbReference>